<comment type="caution">
    <text evidence="2">The sequence shown here is derived from an EMBL/GenBank/DDBJ whole genome shotgun (WGS) entry which is preliminary data.</text>
</comment>
<keyword evidence="3" id="KW-1185">Reference proteome</keyword>
<protein>
    <recommendedName>
        <fullName evidence="4">Integral membrane protein</fullName>
    </recommendedName>
</protein>
<organism evidence="2 3">
    <name type="scientific">Methanimicrococcus hacksteinii</name>
    <dbReference type="NCBI Taxonomy" id="3028293"/>
    <lineage>
        <taxon>Archaea</taxon>
        <taxon>Methanobacteriati</taxon>
        <taxon>Methanobacteriota</taxon>
        <taxon>Stenosarchaea group</taxon>
        <taxon>Methanomicrobia</taxon>
        <taxon>Methanosarcinales</taxon>
        <taxon>Methanosarcinaceae</taxon>
        <taxon>Methanimicrococcus</taxon>
    </lineage>
</organism>
<dbReference type="EMBL" id="JAWDKC010000019">
    <property type="protein sequence ID" value="MDV0445570.1"/>
    <property type="molecule type" value="Genomic_DNA"/>
</dbReference>
<keyword evidence="1" id="KW-1133">Transmembrane helix</keyword>
<accession>A0ABU3VRP4</accession>
<name>A0ABU3VRP4_9EURY</name>
<evidence type="ECO:0000313" key="3">
    <source>
        <dbReference type="Proteomes" id="UP001272052"/>
    </source>
</evidence>
<gene>
    <name evidence="2" type="ORF">MmiAt1_11540</name>
</gene>
<evidence type="ECO:0000256" key="1">
    <source>
        <dbReference type="SAM" id="Phobius"/>
    </source>
</evidence>
<keyword evidence="1" id="KW-0812">Transmembrane</keyword>
<proteinExistence type="predicted"/>
<reference evidence="2 3" key="1">
    <citation type="submission" date="2023-06" db="EMBL/GenBank/DDBJ databases">
        <title>Genome sequence of Methanimicrococcus sp. At1.</title>
        <authorList>
            <person name="Protasov E."/>
            <person name="Platt K."/>
            <person name="Poehlein A."/>
            <person name="Daniel R."/>
            <person name="Brune A."/>
        </authorList>
    </citation>
    <scope>NUCLEOTIDE SEQUENCE [LARGE SCALE GENOMIC DNA]</scope>
    <source>
        <strain evidence="2 3">At1</strain>
    </source>
</reference>
<sequence length="100" mass="11248">MDYIDGLGLGIEQIILLLGLAIILIAVQIYLGKKGKMKAGLWLLVVPFVISILAVIYAFFFMDFPDGGRFTTAFSYFVRINIITIMLAAIHSLYFGKRRQ</sequence>
<dbReference type="Proteomes" id="UP001272052">
    <property type="component" value="Unassembled WGS sequence"/>
</dbReference>
<dbReference type="RefSeq" id="WP_318785988.1">
    <property type="nucleotide sequence ID" value="NZ_JAWDKC010000019.1"/>
</dbReference>
<evidence type="ECO:0008006" key="4">
    <source>
        <dbReference type="Google" id="ProtNLM"/>
    </source>
</evidence>
<feature type="transmembrane region" description="Helical" evidence="1">
    <location>
        <begin position="73"/>
        <end position="95"/>
    </location>
</feature>
<feature type="transmembrane region" description="Helical" evidence="1">
    <location>
        <begin position="6"/>
        <end position="27"/>
    </location>
</feature>
<feature type="transmembrane region" description="Helical" evidence="1">
    <location>
        <begin position="39"/>
        <end position="61"/>
    </location>
</feature>
<evidence type="ECO:0000313" key="2">
    <source>
        <dbReference type="EMBL" id="MDV0445570.1"/>
    </source>
</evidence>
<keyword evidence="1" id="KW-0472">Membrane</keyword>